<evidence type="ECO:0000313" key="8">
    <source>
        <dbReference type="Proteomes" id="UP001257914"/>
    </source>
</evidence>
<keyword evidence="8" id="KW-1185">Reference proteome</keyword>
<dbReference type="SMART" id="SM00112">
    <property type="entry name" value="CA"/>
    <property type="match status" value="2"/>
</dbReference>
<dbReference type="Gene3D" id="3.80.10.10">
    <property type="entry name" value="Ribonuclease Inhibitor"/>
    <property type="match status" value="1"/>
</dbReference>
<comment type="subcellular location">
    <subcellularLocation>
        <location evidence="1">Membrane</location>
    </subcellularLocation>
</comment>
<dbReference type="Gene3D" id="2.60.40.60">
    <property type="entry name" value="Cadherins"/>
    <property type="match status" value="2"/>
</dbReference>
<gene>
    <name evidence="7" type="ORF">RT723_11480</name>
</gene>
<evidence type="ECO:0000256" key="3">
    <source>
        <dbReference type="ARBA" id="ARBA00022837"/>
    </source>
</evidence>
<proteinExistence type="predicted"/>
<dbReference type="Gene3D" id="2.60.40.10">
    <property type="entry name" value="Immunoglobulins"/>
    <property type="match status" value="4"/>
</dbReference>
<dbReference type="PROSITE" id="PS50268">
    <property type="entry name" value="CADHERIN_2"/>
    <property type="match status" value="2"/>
</dbReference>
<dbReference type="Gene3D" id="2.60.40.3440">
    <property type="match status" value="2"/>
</dbReference>
<dbReference type="PROSITE" id="PS51257">
    <property type="entry name" value="PROKAR_LIPOPROTEIN"/>
    <property type="match status" value="1"/>
</dbReference>
<evidence type="ECO:0000259" key="6">
    <source>
        <dbReference type="PROSITE" id="PS50268"/>
    </source>
</evidence>
<dbReference type="InterPro" id="IPR013431">
    <property type="entry name" value="Delta_60_rpt"/>
</dbReference>
<feature type="domain" description="Cadherin" evidence="6">
    <location>
        <begin position="2476"/>
        <end position="2582"/>
    </location>
</feature>
<evidence type="ECO:0000256" key="5">
    <source>
        <dbReference type="SAM" id="MobiDB-lite"/>
    </source>
</evidence>
<feature type="domain" description="Cadherin" evidence="6">
    <location>
        <begin position="2672"/>
        <end position="2777"/>
    </location>
</feature>
<protein>
    <submittedName>
        <fullName evidence="7">Tandem-95 repeat protein</fullName>
    </submittedName>
</protein>
<evidence type="ECO:0000256" key="4">
    <source>
        <dbReference type="ARBA" id="ARBA00023136"/>
    </source>
</evidence>
<dbReference type="PROSITE" id="PS51450">
    <property type="entry name" value="LRR"/>
    <property type="match status" value="1"/>
</dbReference>
<name>A0ABU3R1Q4_9GAMM</name>
<dbReference type="PANTHER" id="PTHR24027">
    <property type="entry name" value="CADHERIN-23"/>
    <property type="match status" value="1"/>
</dbReference>
<reference evidence="7 8" key="1">
    <citation type="submission" date="2023-10" db="EMBL/GenBank/DDBJ databases">
        <title>Psychrosphaera aquimaarina strain SW33 isolated from seawater.</title>
        <authorList>
            <person name="Bayburt H."/>
            <person name="Kim J.M."/>
            <person name="Choi B.J."/>
            <person name="Jeon C.O."/>
        </authorList>
    </citation>
    <scope>NUCLEOTIDE SEQUENCE [LARGE SCALE GENOMIC DNA]</scope>
    <source>
        <strain evidence="7 8">KCTC 52743</strain>
    </source>
</reference>
<dbReference type="RefSeq" id="WP_315947231.1">
    <property type="nucleotide sequence ID" value="NZ_JAWCUA010000009.1"/>
</dbReference>
<keyword evidence="2" id="KW-0677">Repeat</keyword>
<evidence type="ECO:0000256" key="2">
    <source>
        <dbReference type="ARBA" id="ARBA00022737"/>
    </source>
</evidence>
<dbReference type="EMBL" id="JAWCUA010000009">
    <property type="protein sequence ID" value="MDU0113606.1"/>
    <property type="molecule type" value="Genomic_DNA"/>
</dbReference>
<feature type="compositionally biased region" description="Acidic residues" evidence="5">
    <location>
        <begin position="1676"/>
        <end position="1685"/>
    </location>
</feature>
<accession>A0ABU3R1Q4</accession>
<dbReference type="SUPFAM" id="SSF75011">
    <property type="entry name" value="3-carboxy-cis,cis-mucoante lactonizing enzyme"/>
    <property type="match status" value="1"/>
</dbReference>
<feature type="region of interest" description="Disordered" evidence="5">
    <location>
        <begin position="1588"/>
        <end position="1714"/>
    </location>
</feature>
<dbReference type="Pfam" id="PF17164">
    <property type="entry name" value="DUF5122"/>
    <property type="match status" value="1"/>
</dbReference>
<dbReference type="InterPro" id="IPR010221">
    <property type="entry name" value="VCBS_dom"/>
</dbReference>
<dbReference type="InterPro" id="IPR002126">
    <property type="entry name" value="Cadherin-like_dom"/>
</dbReference>
<dbReference type="Pfam" id="PF17963">
    <property type="entry name" value="Big_9"/>
    <property type="match status" value="4"/>
</dbReference>
<dbReference type="PANTHER" id="PTHR24027:SF442">
    <property type="entry name" value="PROTOCADHERIN-15 ISOFORM X1"/>
    <property type="match status" value="1"/>
</dbReference>
<dbReference type="InterPro" id="IPR001611">
    <property type="entry name" value="Leu-rich_rpt"/>
</dbReference>
<organism evidence="7 8">
    <name type="scientific">Psychrosphaera aquimarina</name>
    <dbReference type="NCBI Taxonomy" id="2044854"/>
    <lineage>
        <taxon>Bacteria</taxon>
        <taxon>Pseudomonadati</taxon>
        <taxon>Pseudomonadota</taxon>
        <taxon>Gammaproteobacteria</taxon>
        <taxon>Alteromonadales</taxon>
        <taxon>Pseudoalteromonadaceae</taxon>
        <taxon>Psychrosphaera</taxon>
    </lineage>
</organism>
<dbReference type="InterPro" id="IPR039808">
    <property type="entry name" value="Cadherin"/>
</dbReference>
<dbReference type="Gene3D" id="4.10.1080.10">
    <property type="entry name" value="TSP type-3 repeat"/>
    <property type="match status" value="1"/>
</dbReference>
<dbReference type="NCBIfam" id="TIGR01965">
    <property type="entry name" value="VCBS_repeat"/>
    <property type="match status" value="1"/>
</dbReference>
<evidence type="ECO:0000313" key="7">
    <source>
        <dbReference type="EMBL" id="MDU0113606.1"/>
    </source>
</evidence>
<dbReference type="InterPro" id="IPR015919">
    <property type="entry name" value="Cadherin-like_sf"/>
</dbReference>
<dbReference type="SUPFAM" id="SSF103647">
    <property type="entry name" value="TSP type-3 repeat"/>
    <property type="match status" value="3"/>
</dbReference>
<dbReference type="InterPro" id="IPR028974">
    <property type="entry name" value="TSP_type-3_rpt"/>
</dbReference>
<dbReference type="Gene3D" id="2.60.40.2810">
    <property type="match status" value="1"/>
</dbReference>
<dbReference type="SUPFAM" id="SSF49313">
    <property type="entry name" value="Cadherin-like"/>
    <property type="match status" value="5"/>
</dbReference>
<keyword evidence="4" id="KW-0472">Membrane</keyword>
<dbReference type="SUPFAM" id="SSF52058">
    <property type="entry name" value="L domain-like"/>
    <property type="match status" value="1"/>
</dbReference>
<dbReference type="CDD" id="cd11304">
    <property type="entry name" value="Cadherin_repeat"/>
    <property type="match status" value="2"/>
</dbReference>
<sequence length="3731" mass="406610">MKLAKYQISKINKTLILFMSILLTTACGKFNSEAEQSTPDTDQISDNVIDASKATLVQQKVAHKVAGVVYQTNSVATASVFNATGGFNYPSAATEFSGNISVSLDVADEQGIKQVLIGFVGSDMTLTVCEIDCGTEFSAFVNGINPKLFALSSGEQTITLWVEDNDGNLSQVNNLNINWRELVITGVSATLNPDSEELSISWSPLTTALRYNVYVSNDVALTGQNYIDLSGGEAKLALTETSTVFTQKTVTADYYILVTGIDGSGESAFSDKLILINGNKSVVPIAAADTFSTDEDQILSNNLLLNDSAEGDIIVAITTPVTLPTDGTVTITENGDFTYTPNENFNGTDQFSYSIINSHGLTSSNNVTITINAVNDLPSAINDTFVIEADTLTITSPGVLTNDTDIDNDPLTVITELLQQPKFGEVTINADGSFEYKKGVNFTSYDNFTYSISDGSDSSQSATVTITSPEFNGYPPVTINDSYETNEDAQLIVSEDKGILINDFDEDNATDELTLSVTTEPNNGALVIADDGSFTYQPNPNYFGNDQFSYSLTDDNNNSATAIVTINVIAQNDAPTPLNDSYIVQANSPNDLPPFFGILANDKDVDNDEISVVLDSVSEPTSGSLVVLEDGSFSYTPNSEFIGTDSFTYKITDGKLNSVDATVQLFVSEVIATTDDLSPITISISELTNGFDTLYEINDINAEHGEITIDGDTITYTPAKGFGGFDTITIVYLIDDEEYTVSFYLQVNLTNVAPTITSLAPITAKHNTLYSYPPTASDPNNTQSELTWTLTNAPVGMSISEVGKITWIPTTDISTSGLITLSVSDLDSTTDQQFEITVSAQDTDNDGQPNEVDTDDDNDGILDNIDSHPLVAEFTDGDTHLGFSNKGMISNGMLDNVQSLAIHPNGRYAYIGSNNGLMIADLNDDGSVTGTYNQLTTTQLGNRNSTQGNYIKFADDGNLYWASIIELNGEATFGIRVFNVDPITGEAKLSQTMPLMLKADAAAESNQPEIFEFSPNGQFLYTTVHYSSAGNYLLIYKIDQTNGHLSYAGEFDLNPFGYPDYEHNFAISSDSKFIYYAHDDSKIAILKTDTDTGLVVSTTVQSLADSIPYSIAIKASSSNQMYVAHLGVLKVMSINGSDGRLSEDHSINYGTDITNAYVMSINDDESKLIVIDEDESRKYQLSQFSLGNNIELIGQTTIDSITLDVRFNPQNNYIYWSNWSKESILYSTSLPLITNELNQNEFGNQGARISSNSLSSQFSLLGLNDSSNYKRIRDNGHGYLEHTELWPEDTEQLTSYFRGSILVDEHTAMLFGDKMYNTEGGYTGTPYAGTEVLVNKLLDDDTVESTRYTLGTGSTTYRVIYVKSLDNNKILSFEISDNHSNDSSLGGSPYGLTIYNIEDDYSLTVYAAIPAYGFLDIRNMDARLDDDTLALGTSVYQITNGIGDYIRSTDSSFYNSDNFWSETIDVTLFTDSKTVKSFISPSITPEFSINAGEHESLLKIDDKRFALLSNAEAGFVSIEVYQVTNEGDFIPLAHSKLPLQTQSTEKVKFNYDLSSYTLWLTIASGYDETFKLTFGPVIDSDNDGYFDNNDVFPADPSEWSDYDRDGVGDNSDDDLDNDGIHNDSDAFPYDYTESADTDSDGVGDNKDAFPNDNTEQQDSDLDGIGDNSDAFPYDATESEDSDSDGVGDNADVFPNDNSEHSDSDLDGVGDNSDAYPFDNTQSTFVELNSYVEVSDFSISSAYTQSTSSWFAQSEYYTAGGSALRSGAISKDQFSILKTTIDAGSEGASLSFDWKVSTQEYNAQLALYVDAQHWNAITGEHDWHNQTIELSPGTHEIEWHYIKYDSVDSNYDDAGFIDNVVLSENQKLANINWDDPNLGQCIMDNHSFTNANVNDVHYISCAGTFETLTDLVRFPNLNQVNFTETTVNDWTALVALDLFNFSLHGNTNFDDFSLLQNHSNLSTLTLYGVNLASWDFLYDFDLSYLNLDDSNFTDLNLVTHMSKLDTLLLTNNNISDWLVLSQLDLQYLSVSNTDFSDVSLVTQMTNLTGLNVNYVNLDPTNWALITNLETLWSLQASGSNISSLEGLTNLSSLALDHTYVYDFTPLKNLQLGYFTANNTTFDDFDNLAGSQNTLHQLNISYTNITELTPIYSFTNLSYLHANVPSFGTIENGILFDLYNNGMTIYEAPDNNANGIFDFLEDIDGDGEFNDIDSDDDGDGVLDINDAYPNEVDVHELIDLADAVEYSESIVTSGFTDGFARWFEQNDNFTTGNSALQSGSVRNNNRSILTTDIVAGDDGATLSFDWKINSDNSNGSLQLYVDGSQVAQINGNKLWQQMSYLLSAGSHVIEWHFQNWQGENNSGFIDNISVDQLIINDSPQITSSAPTNATEDILYTYSPTVVDLDDVNNGSDLIWTLTDEPAGMVISSTGEVTWTPLEGVYTSGLVTLTVSDGGEDNSIPYSETFTVTVTSVNDAPEFTSSNNITLDENSKSGSLVYSPVIIDPDTGQSHTFSLFDSSGAFTIDTQNGLVFVANESLLNFETTPNFTFEIVVTDEDGLWDTHSISLTLNDINDSPSISSSAPASATEDLIYTYTPSVIDEDDANNGSDLYWSLDNAPIGMTISATGVVSWTPVEGEYTSGIVTITVEDGGEDGSGPFSEQFTITVTAVNDPPTFTSSNNIAFDENSKPGAIVFTAVIEDPDIGQSHTFSLNDPSGTFAINSASGEVFLVDNSLLNFETNSTINFDITVTDENGLTTTQSVTLTVNDIIENTQFVLDSSFADGGITNINTYGDNSSSDYLADAAIDDNGSNFMLLNSFALSSGKSFIVIAKTNSNGAYDTDFGHNGIKFIDFENLHDNNIIDQNGESLFEDQSLIAAMTGTKVIPVTTIGANDYGKIYVTGSQDNGSELLPFVIRLNSDGSLDNTFSTDGKYERTITGDDTIALDLLLHSDGYLYLASNSANTTAAGSKTLKIDKLDVNGDPVVDSNSNPISGGIDLAAQGYDEQLIGLVENSSGTLVVLGYLEGGNGVSTLVAEIDKESLTGAGKLPVINDIAFDIGPNDYLYSYHQINSSTLIVAGATDVNSELDSLLVKINIDNIDPNSPSSIFDTSFNTTGYLVTNFVSGSEEQVIDVTTDIDGNISYLVRTIRTINSTPYYDLLVSQVEVTGSNNNITTSLEDIDFATMTELSNVGDFEADRVNGRLITDNNNQLRVFNSVESTADNLQGELINRYSLLSGATINETKDYEFGISHDINFETIYLLAHSNGLLYSQKTRHDFNAADGYAFYAHDINSGQLATNLGVNANKSYLQNDGNYNECLNTLPIGLFELADNSILELSLQDYDGCTNSNLVINKLSTDGTSKTGYPIIVTLSSDAISFNSYSYNENQNKIAFIAKVGTEINTPTLFIYDIDSETISNTLALDSSNIGTDSYSDIYSTYLNDIKLLDNGTVFILGSKYDPETTSETGMLVKLDFTPDNINVPAGSGTYAVDTNFDNDQTDADDLVEFAITDFEVLVPSNLEVLSDGSLVVATMAYDYNYQLYPLPASSYLLKFIDKGGYFELDTAFTDATDESTTTNNLDGAINIGFSSDTETTIRDMIVDKSDNIYLVGSTTPYDPISQYEYNNFGFIAKLNGITGEMAAEFNNQITPGYFIPAGAENCNNFYSIIDKNTICNIESFDNIIITPDNTFILEALAEGNQGVVNVFYIKFIEQQNDLLPLTSYGDDFSFTLLGQGLD</sequence>
<dbReference type="InterPro" id="IPR032675">
    <property type="entry name" value="LRR_dom_sf"/>
</dbReference>
<dbReference type="InterPro" id="IPR013783">
    <property type="entry name" value="Ig-like_fold"/>
</dbReference>
<evidence type="ECO:0000256" key="1">
    <source>
        <dbReference type="ARBA" id="ARBA00004370"/>
    </source>
</evidence>
<comment type="caution">
    <text evidence="7">The sequence shown here is derived from an EMBL/GenBank/DDBJ whole genome shotgun (WGS) entry which is preliminary data.</text>
</comment>
<keyword evidence="3" id="KW-0106">Calcium</keyword>
<dbReference type="NCBIfam" id="NF012211">
    <property type="entry name" value="tand_rpt_95"/>
    <property type="match status" value="4"/>
</dbReference>
<dbReference type="Proteomes" id="UP001257914">
    <property type="component" value="Unassembled WGS sequence"/>
</dbReference>